<protein>
    <submittedName>
        <fullName evidence="2">Uncharacterized protein</fullName>
    </submittedName>
</protein>
<keyword evidence="3" id="KW-1185">Reference proteome</keyword>
<organism evidence="2 3">
    <name type="scientific">Paramuricea clavata</name>
    <name type="common">Red gorgonian</name>
    <name type="synonym">Violescent sea-whip</name>
    <dbReference type="NCBI Taxonomy" id="317549"/>
    <lineage>
        <taxon>Eukaryota</taxon>
        <taxon>Metazoa</taxon>
        <taxon>Cnidaria</taxon>
        <taxon>Anthozoa</taxon>
        <taxon>Octocorallia</taxon>
        <taxon>Malacalcyonacea</taxon>
        <taxon>Plexauridae</taxon>
        <taxon>Paramuricea</taxon>
    </lineage>
</organism>
<feature type="region of interest" description="Disordered" evidence="1">
    <location>
        <begin position="1"/>
        <end position="28"/>
    </location>
</feature>
<comment type="caution">
    <text evidence="2">The sequence shown here is derived from an EMBL/GenBank/DDBJ whole genome shotgun (WGS) entry which is preliminary data.</text>
</comment>
<dbReference type="AlphaFoldDB" id="A0A7D9ICE6"/>
<proteinExistence type="predicted"/>
<reference evidence="2" key="1">
    <citation type="submission" date="2020-04" db="EMBL/GenBank/DDBJ databases">
        <authorList>
            <person name="Alioto T."/>
            <person name="Alioto T."/>
            <person name="Gomez Garrido J."/>
        </authorList>
    </citation>
    <scope>NUCLEOTIDE SEQUENCE</scope>
    <source>
        <strain evidence="2">A484AB</strain>
    </source>
</reference>
<accession>A0A7D9ICE6</accession>
<sequence>MGKRQRNPLKTNNVDSSTAEKPAKRKTKKLFTEQTECAVNFKEKLLSEIKDLRCDGTNFCKSLEANVEDRLKKRGKPPRMIRYFHYCGWAHALMNLEKNVGPNIVNGRYGLEARLLPVLCYVIQFCGHMTTNDYGVVTNMATISEEGMQTMGEMFESGEALAAENEKAQLDVLVDVINEHLDYFNEDKDFEKEVEDAVQEIEIPPKHPCPNCTKICKSKGGLTQSIRSLRQMMAKMTTALALQPSQPFQKRL</sequence>
<evidence type="ECO:0000313" key="2">
    <source>
        <dbReference type="EMBL" id="CAB4002792.1"/>
    </source>
</evidence>
<evidence type="ECO:0000313" key="3">
    <source>
        <dbReference type="Proteomes" id="UP001152795"/>
    </source>
</evidence>
<dbReference type="Proteomes" id="UP001152795">
    <property type="component" value="Unassembled WGS sequence"/>
</dbReference>
<evidence type="ECO:0000256" key="1">
    <source>
        <dbReference type="SAM" id="MobiDB-lite"/>
    </source>
</evidence>
<name>A0A7D9ICE6_PARCT</name>
<feature type="compositionally biased region" description="Polar residues" evidence="1">
    <location>
        <begin position="8"/>
        <end position="19"/>
    </location>
</feature>
<gene>
    <name evidence="2" type="ORF">PACLA_8A059028</name>
</gene>
<dbReference type="EMBL" id="CACRXK020004451">
    <property type="protein sequence ID" value="CAB4002792.1"/>
    <property type="molecule type" value="Genomic_DNA"/>
</dbReference>